<proteinExistence type="predicted"/>
<reference evidence="3" key="1">
    <citation type="journal article" date="2023" name="Mol. Phylogenet. Evol.">
        <title>Genome-scale phylogeny and comparative genomics of the fungal order Sordariales.</title>
        <authorList>
            <person name="Hensen N."/>
            <person name="Bonometti L."/>
            <person name="Westerberg I."/>
            <person name="Brannstrom I.O."/>
            <person name="Guillou S."/>
            <person name="Cros-Aarteil S."/>
            <person name="Calhoun S."/>
            <person name="Haridas S."/>
            <person name="Kuo A."/>
            <person name="Mondo S."/>
            <person name="Pangilinan J."/>
            <person name="Riley R."/>
            <person name="LaButti K."/>
            <person name="Andreopoulos B."/>
            <person name="Lipzen A."/>
            <person name="Chen C."/>
            <person name="Yan M."/>
            <person name="Daum C."/>
            <person name="Ng V."/>
            <person name="Clum A."/>
            <person name="Steindorff A."/>
            <person name="Ohm R.A."/>
            <person name="Martin F."/>
            <person name="Silar P."/>
            <person name="Natvig D.O."/>
            <person name="Lalanne C."/>
            <person name="Gautier V."/>
            <person name="Ament-Velasquez S.L."/>
            <person name="Kruys A."/>
            <person name="Hutchinson M.I."/>
            <person name="Powell A.J."/>
            <person name="Barry K."/>
            <person name="Miller A.N."/>
            <person name="Grigoriev I.V."/>
            <person name="Debuchy R."/>
            <person name="Gladieux P."/>
            <person name="Hiltunen Thoren M."/>
            <person name="Johannesson H."/>
        </authorList>
    </citation>
    <scope>NUCLEOTIDE SEQUENCE</scope>
    <source>
        <strain evidence="3">CBS 315.58</strain>
    </source>
</reference>
<feature type="region of interest" description="Disordered" evidence="1">
    <location>
        <begin position="48"/>
        <end position="79"/>
    </location>
</feature>
<dbReference type="EMBL" id="MU863876">
    <property type="protein sequence ID" value="KAK4205532.1"/>
    <property type="molecule type" value="Genomic_DNA"/>
</dbReference>
<evidence type="ECO:0000256" key="1">
    <source>
        <dbReference type="SAM" id="MobiDB-lite"/>
    </source>
</evidence>
<feature type="transmembrane region" description="Helical" evidence="2">
    <location>
        <begin position="12"/>
        <end position="38"/>
    </location>
</feature>
<keyword evidence="2" id="KW-0472">Membrane</keyword>
<evidence type="ECO:0000313" key="3">
    <source>
        <dbReference type="EMBL" id="KAK4205532.1"/>
    </source>
</evidence>
<evidence type="ECO:0000313" key="4">
    <source>
        <dbReference type="Proteomes" id="UP001303160"/>
    </source>
</evidence>
<name>A0AAN6XVX7_9PEZI</name>
<feature type="compositionally biased region" description="Acidic residues" evidence="1">
    <location>
        <begin position="61"/>
        <end position="75"/>
    </location>
</feature>
<dbReference type="Proteomes" id="UP001303160">
    <property type="component" value="Unassembled WGS sequence"/>
</dbReference>
<keyword evidence="2" id="KW-1133">Transmembrane helix</keyword>
<gene>
    <name evidence="3" type="ORF">QBC40DRAFT_271120</name>
</gene>
<comment type="caution">
    <text evidence="3">The sequence shown here is derived from an EMBL/GenBank/DDBJ whole genome shotgun (WGS) entry which is preliminary data.</text>
</comment>
<organism evidence="3 4">
    <name type="scientific">Triangularia verruculosa</name>
    <dbReference type="NCBI Taxonomy" id="2587418"/>
    <lineage>
        <taxon>Eukaryota</taxon>
        <taxon>Fungi</taxon>
        <taxon>Dikarya</taxon>
        <taxon>Ascomycota</taxon>
        <taxon>Pezizomycotina</taxon>
        <taxon>Sordariomycetes</taxon>
        <taxon>Sordariomycetidae</taxon>
        <taxon>Sordariales</taxon>
        <taxon>Podosporaceae</taxon>
        <taxon>Triangularia</taxon>
    </lineage>
</organism>
<protein>
    <submittedName>
        <fullName evidence="3">Uncharacterized protein</fullName>
    </submittedName>
</protein>
<keyword evidence="2" id="KW-0812">Transmembrane</keyword>
<keyword evidence="4" id="KW-1185">Reference proteome</keyword>
<evidence type="ECO:0000256" key="2">
    <source>
        <dbReference type="SAM" id="Phobius"/>
    </source>
</evidence>
<sequence>MAPISYILTAGQIAGIAVGTVAFVGVIVVIVASFFFLLRKLRSARQQKQELEESGPQQNQEEPEPQNEQELEEPEEPKPWQLTPDYHHWLMCGRWDDFESRWLKMGMWTDRLTWKYCHKRDIPQDANQLEESLAIFELDEHTRSRIARLCLDPKTRWVALRSLLARVLTAGMDVFNITSLSLLPPHLVAFLRSLPPFGEKGQSRLGGMLFVIDMWRRCSARIFYHAERPHAQPLPPLTMIAPQMEALIAAFQQYLQYFYEEPDKNMAEIERILRGLVEDAAVSAYYVFSECSAFRFVYEPPSGDEKEIVITPGVEVLTYLNGDSVAKPFQKFEAEVVSMAHL</sequence>
<dbReference type="AlphaFoldDB" id="A0AAN6XVX7"/>
<accession>A0AAN6XVX7</accession>
<reference evidence="3" key="2">
    <citation type="submission" date="2023-05" db="EMBL/GenBank/DDBJ databases">
        <authorList>
            <consortium name="Lawrence Berkeley National Laboratory"/>
            <person name="Steindorff A."/>
            <person name="Hensen N."/>
            <person name="Bonometti L."/>
            <person name="Westerberg I."/>
            <person name="Brannstrom I.O."/>
            <person name="Guillou S."/>
            <person name="Cros-Aarteil S."/>
            <person name="Calhoun S."/>
            <person name="Haridas S."/>
            <person name="Kuo A."/>
            <person name="Mondo S."/>
            <person name="Pangilinan J."/>
            <person name="Riley R."/>
            <person name="Labutti K."/>
            <person name="Andreopoulos B."/>
            <person name="Lipzen A."/>
            <person name="Chen C."/>
            <person name="Yanf M."/>
            <person name="Daum C."/>
            <person name="Ng V."/>
            <person name="Clum A."/>
            <person name="Ohm R."/>
            <person name="Martin F."/>
            <person name="Silar P."/>
            <person name="Natvig D."/>
            <person name="Lalanne C."/>
            <person name="Gautier V."/>
            <person name="Ament-Velasquez S.L."/>
            <person name="Kruys A."/>
            <person name="Hutchinson M.I."/>
            <person name="Powell A.J."/>
            <person name="Barry K."/>
            <person name="Miller A.N."/>
            <person name="Grigoriev I.V."/>
            <person name="Debuchy R."/>
            <person name="Gladieux P."/>
            <person name="Thoren M.H."/>
            <person name="Johannesson H."/>
        </authorList>
    </citation>
    <scope>NUCLEOTIDE SEQUENCE</scope>
    <source>
        <strain evidence="3">CBS 315.58</strain>
    </source>
</reference>